<gene>
    <name evidence="1" type="ORF">RRG08_050199</name>
</gene>
<comment type="caution">
    <text evidence="1">The sequence shown here is derived from an EMBL/GenBank/DDBJ whole genome shotgun (WGS) entry which is preliminary data.</text>
</comment>
<evidence type="ECO:0000313" key="1">
    <source>
        <dbReference type="EMBL" id="KAK3763835.1"/>
    </source>
</evidence>
<proteinExistence type="predicted"/>
<protein>
    <submittedName>
        <fullName evidence="1">Uncharacterized protein</fullName>
    </submittedName>
</protein>
<dbReference type="Proteomes" id="UP001283361">
    <property type="component" value="Unassembled WGS sequence"/>
</dbReference>
<sequence>MRSKVVRLYSVHYTSAINPGAGKRVPETLFCIRFLIEVQESLEKRKADTILDLGLSSLAQTDHYSSGRGCGLSNTVLSAVVIIVNRQGRAFVTGATSTQNTRRSTILPLARPKSQRSTGDDRAYLTFSVH</sequence>
<keyword evidence="2" id="KW-1185">Reference proteome</keyword>
<organism evidence="1 2">
    <name type="scientific">Elysia crispata</name>
    <name type="common">lettuce slug</name>
    <dbReference type="NCBI Taxonomy" id="231223"/>
    <lineage>
        <taxon>Eukaryota</taxon>
        <taxon>Metazoa</taxon>
        <taxon>Spiralia</taxon>
        <taxon>Lophotrochozoa</taxon>
        <taxon>Mollusca</taxon>
        <taxon>Gastropoda</taxon>
        <taxon>Heterobranchia</taxon>
        <taxon>Euthyneura</taxon>
        <taxon>Panpulmonata</taxon>
        <taxon>Sacoglossa</taxon>
        <taxon>Placobranchoidea</taxon>
        <taxon>Plakobranchidae</taxon>
        <taxon>Elysia</taxon>
    </lineage>
</organism>
<accession>A0AAE0Z6W7</accession>
<dbReference type="EMBL" id="JAWDGP010004497">
    <property type="protein sequence ID" value="KAK3763835.1"/>
    <property type="molecule type" value="Genomic_DNA"/>
</dbReference>
<dbReference type="AlphaFoldDB" id="A0AAE0Z6W7"/>
<evidence type="ECO:0000313" key="2">
    <source>
        <dbReference type="Proteomes" id="UP001283361"/>
    </source>
</evidence>
<reference evidence="1" key="1">
    <citation type="journal article" date="2023" name="G3 (Bethesda)">
        <title>A reference genome for the long-term kleptoplast-retaining sea slug Elysia crispata morphotype clarki.</title>
        <authorList>
            <person name="Eastman K.E."/>
            <person name="Pendleton A.L."/>
            <person name="Shaikh M.A."/>
            <person name="Suttiyut T."/>
            <person name="Ogas R."/>
            <person name="Tomko P."/>
            <person name="Gavelis G."/>
            <person name="Widhalm J.R."/>
            <person name="Wisecaver J.H."/>
        </authorList>
    </citation>
    <scope>NUCLEOTIDE SEQUENCE</scope>
    <source>
        <strain evidence="1">ECLA1</strain>
    </source>
</reference>
<name>A0AAE0Z6W7_9GAST</name>